<name>A0ABT2QPD3_9STAP</name>
<feature type="coiled-coil region" evidence="1">
    <location>
        <begin position="28"/>
        <end position="55"/>
    </location>
</feature>
<protein>
    <submittedName>
        <fullName evidence="3">EMYY motif lipoprotein</fullName>
    </submittedName>
</protein>
<evidence type="ECO:0000256" key="2">
    <source>
        <dbReference type="SAM" id="MobiDB-lite"/>
    </source>
</evidence>
<dbReference type="InterPro" id="IPR048013">
    <property type="entry name" value="EMYY_lipop"/>
</dbReference>
<keyword evidence="1" id="KW-0175">Coiled coil</keyword>
<keyword evidence="3" id="KW-0449">Lipoprotein</keyword>
<accession>A0ABT2QPD3</accession>
<feature type="region of interest" description="Disordered" evidence="2">
    <location>
        <begin position="163"/>
        <end position="202"/>
    </location>
</feature>
<evidence type="ECO:0000313" key="3">
    <source>
        <dbReference type="EMBL" id="MCU5745824.1"/>
    </source>
</evidence>
<dbReference type="Proteomes" id="UP001209553">
    <property type="component" value="Unassembled WGS sequence"/>
</dbReference>
<evidence type="ECO:0000256" key="1">
    <source>
        <dbReference type="SAM" id="Coils"/>
    </source>
</evidence>
<dbReference type="RefSeq" id="WP_262855232.1">
    <property type="nucleotide sequence ID" value="NZ_JAOPKZ010000005.1"/>
</dbReference>
<reference evidence="3 4" key="1">
    <citation type="journal article" date="2023" name="Int. J. Syst. Evol. Microbiol.">
        <title>Streptococcus sciuri sp. nov., Staphylococcus marylandisciuri sp. nov. and Staphylococcus americanisciuri sp. nov., isolated from faeces of eastern grey squirrel (Sciurus carolinensis).</title>
        <authorList>
            <person name="Volokhov D.V."/>
            <person name="Zagorodnyaya T.A."/>
            <person name="Furtak V.A."/>
            <person name="Nattanmai G."/>
            <person name="Randall L."/>
            <person name="Jose S."/>
            <person name="Gao Y."/>
            <person name="Eisenberg T."/>
            <person name="Delmonte P."/>
            <person name="Blom J."/>
            <person name="Mitchell K.K."/>
        </authorList>
    </citation>
    <scope>NUCLEOTIDE SEQUENCE [LARGE SCALE GENOMIC DNA]</scope>
    <source>
        <strain evidence="3 4">SQ8-PEA</strain>
    </source>
</reference>
<evidence type="ECO:0000313" key="4">
    <source>
        <dbReference type="Proteomes" id="UP001209553"/>
    </source>
</evidence>
<keyword evidence="4" id="KW-1185">Reference proteome</keyword>
<sequence length="294" mass="34341">MRRYTILITLIILVLIIAGCKNNEPKDLSKFEKHLDDTQQKEEKVKDTLDKLDLEQVHKLKGQEMTDDNKKEFNELQTQINKKLVPQMEAYEKSAKTLPAKSKKVKKLKKTYLKGVKEKKKRVTDLQEFVDLCNQSIKANEDILDYTRLFEKKRSLMEDDVEKAKKNGSKEDVESFTRKVENNNKELKDTAQKHVESKSAEEGRKAIKTHIMPLIDKQIKDLNQTTITASSVNEARKNAIEMYYSLQNYYETRQETMNISDKLAGINHKSLLTKGKDLERYDRHFEAELKKLKS</sequence>
<gene>
    <name evidence="3" type="ORF">N9R04_03685</name>
</gene>
<dbReference type="EMBL" id="JAOPKZ010000005">
    <property type="protein sequence ID" value="MCU5745824.1"/>
    <property type="molecule type" value="Genomic_DNA"/>
</dbReference>
<dbReference type="PROSITE" id="PS51257">
    <property type="entry name" value="PROKAR_LIPOPROTEIN"/>
    <property type="match status" value="1"/>
</dbReference>
<organism evidence="3 4">
    <name type="scientific">Staphylococcus marylandisciuri</name>
    <dbReference type="NCBI Taxonomy" id="2981529"/>
    <lineage>
        <taxon>Bacteria</taxon>
        <taxon>Bacillati</taxon>
        <taxon>Bacillota</taxon>
        <taxon>Bacilli</taxon>
        <taxon>Bacillales</taxon>
        <taxon>Staphylococcaceae</taxon>
        <taxon>Staphylococcus</taxon>
    </lineage>
</organism>
<proteinExistence type="predicted"/>
<comment type="caution">
    <text evidence="3">The sequence shown here is derived from an EMBL/GenBank/DDBJ whole genome shotgun (WGS) entry which is preliminary data.</text>
</comment>
<dbReference type="NCBIfam" id="NF033194">
    <property type="entry name" value="lipo_EMYY"/>
    <property type="match status" value="1"/>
</dbReference>